<name>A0A0C9M5U6_9FUNG</name>
<keyword evidence="2" id="KW-1185">Reference proteome</keyword>
<evidence type="ECO:0000313" key="2">
    <source>
        <dbReference type="Proteomes" id="UP000053815"/>
    </source>
</evidence>
<reference evidence="1" key="1">
    <citation type="submission" date="2014-09" db="EMBL/GenBank/DDBJ databases">
        <title>Draft genome sequence of an oleaginous Mucoromycotina fungus Mucor ambiguus NBRC6742.</title>
        <authorList>
            <person name="Takeda I."/>
            <person name="Yamane N."/>
            <person name="Morita T."/>
            <person name="Tamano K."/>
            <person name="Machida M."/>
            <person name="Baker S."/>
            <person name="Koike H."/>
        </authorList>
    </citation>
    <scope>NUCLEOTIDE SEQUENCE</scope>
    <source>
        <strain evidence="1">NBRC 6742</strain>
    </source>
</reference>
<gene>
    <name evidence="1" type="ORF">MAM1_0080d04489</name>
</gene>
<dbReference type="Proteomes" id="UP000053815">
    <property type="component" value="Unassembled WGS sequence"/>
</dbReference>
<proteinExistence type="predicted"/>
<protein>
    <submittedName>
        <fullName evidence="1">Uncharacterized protein</fullName>
    </submittedName>
</protein>
<evidence type="ECO:0000313" key="1">
    <source>
        <dbReference type="EMBL" id="GAN05021.1"/>
    </source>
</evidence>
<accession>A0A0C9M5U6</accession>
<dbReference type="AlphaFoldDB" id="A0A0C9M5U6"/>
<organism evidence="1">
    <name type="scientific">Mucor ambiguus</name>
    <dbReference type="NCBI Taxonomy" id="91626"/>
    <lineage>
        <taxon>Eukaryota</taxon>
        <taxon>Fungi</taxon>
        <taxon>Fungi incertae sedis</taxon>
        <taxon>Mucoromycota</taxon>
        <taxon>Mucoromycotina</taxon>
        <taxon>Mucoromycetes</taxon>
        <taxon>Mucorales</taxon>
        <taxon>Mucorineae</taxon>
        <taxon>Mucoraceae</taxon>
        <taxon>Mucor</taxon>
    </lineage>
</organism>
<dbReference type="OrthoDB" id="2286193at2759"/>
<dbReference type="EMBL" id="DF836369">
    <property type="protein sequence ID" value="GAN05021.1"/>
    <property type="molecule type" value="Genomic_DNA"/>
</dbReference>
<sequence>MTTNTDLSRGMSKKVIHAQPQRAKDDHFKLVPEVLYEHADLKAEVFTCKATSILPQALTPGSVLFTFPNKTFDHRTAAYRLIKEQISPLVQFCPLSLYNQKANGDLLSEAKFDKAEDAKLAISQGITHQDIIYKANAAKDNSEGKLTH</sequence>